<sequence length="86" mass="9532">MDSVQKTEQGSYLTLEPGMINSILNNLSRQVQKLVQLGQQPIVLASPFVRLYFRRLSEQSIPGLIVLSYNELDPGVEVQSIGTVSV</sequence>
<dbReference type="Pfam" id="PF00771">
    <property type="entry name" value="FHIPEP"/>
    <property type="match status" value="1"/>
</dbReference>
<dbReference type="GO" id="GO:0005886">
    <property type="term" value="C:plasma membrane"/>
    <property type="evidence" value="ECO:0007669"/>
    <property type="project" value="TreeGrafter"/>
</dbReference>
<dbReference type="PANTHER" id="PTHR30161">
    <property type="entry name" value="FLAGELLAR EXPORT PROTEIN, MEMBRANE FLHA SUBUNIT-RELATED"/>
    <property type="match status" value="1"/>
</dbReference>
<dbReference type="EMBL" id="BAVR01000028">
    <property type="protein sequence ID" value="GAE88987.1"/>
    <property type="molecule type" value="Genomic_DNA"/>
</dbReference>
<dbReference type="PANTHER" id="PTHR30161:SF1">
    <property type="entry name" value="FLAGELLAR BIOSYNTHESIS PROTEIN FLHA-RELATED"/>
    <property type="match status" value="1"/>
</dbReference>
<dbReference type="Gene3D" id="3.40.50.12790">
    <property type="entry name" value="FHIPEP family, domain 4"/>
    <property type="match status" value="1"/>
</dbReference>
<dbReference type="InterPro" id="IPR001712">
    <property type="entry name" value="T3SS_FHIPEP"/>
</dbReference>
<dbReference type="STRING" id="1294263.JCM21531_2477"/>
<dbReference type="Proteomes" id="UP000019109">
    <property type="component" value="Unassembled WGS sequence"/>
</dbReference>
<accession>W4V710</accession>
<evidence type="ECO:0000313" key="1">
    <source>
        <dbReference type="EMBL" id="GAE88987.1"/>
    </source>
</evidence>
<organism evidence="1 2">
    <name type="scientific">Acetivibrio straminisolvens JCM 21531</name>
    <dbReference type="NCBI Taxonomy" id="1294263"/>
    <lineage>
        <taxon>Bacteria</taxon>
        <taxon>Bacillati</taxon>
        <taxon>Bacillota</taxon>
        <taxon>Clostridia</taxon>
        <taxon>Eubacteriales</taxon>
        <taxon>Oscillospiraceae</taxon>
        <taxon>Acetivibrio</taxon>
    </lineage>
</organism>
<comment type="caution">
    <text evidence="1">The sequence shown here is derived from an EMBL/GenBank/DDBJ whole genome shotgun (WGS) entry which is preliminary data.</text>
</comment>
<name>W4V710_9FIRM</name>
<keyword evidence="1" id="KW-0966">Cell projection</keyword>
<keyword evidence="1" id="KW-0282">Flagellum</keyword>
<keyword evidence="1" id="KW-0969">Cilium</keyword>
<dbReference type="GO" id="GO:0044780">
    <property type="term" value="P:bacterial-type flagellum assembly"/>
    <property type="evidence" value="ECO:0007669"/>
    <property type="project" value="TreeGrafter"/>
</dbReference>
<dbReference type="AlphaFoldDB" id="W4V710"/>
<protein>
    <submittedName>
        <fullName evidence="1">Flagellar biosynthesis protein FlhA</fullName>
    </submittedName>
</protein>
<dbReference type="InterPro" id="IPR042196">
    <property type="entry name" value="FHIPEP_4"/>
</dbReference>
<gene>
    <name evidence="1" type="ORF">JCM21531_2477</name>
</gene>
<dbReference type="GO" id="GO:0009306">
    <property type="term" value="P:protein secretion"/>
    <property type="evidence" value="ECO:0007669"/>
    <property type="project" value="InterPro"/>
</dbReference>
<evidence type="ECO:0000313" key="2">
    <source>
        <dbReference type="Proteomes" id="UP000019109"/>
    </source>
</evidence>
<proteinExistence type="predicted"/>
<keyword evidence="2" id="KW-1185">Reference proteome</keyword>
<reference evidence="1" key="1">
    <citation type="journal article" date="2014" name="Genome Announc.">
        <title>Draft Genome Sequence of Clostridium straminisolvens Strain JCM 21531T, Isolated from a Cellulose-Degrading Bacterial Community.</title>
        <authorList>
            <person name="Yuki M."/>
            <person name="Oshima K."/>
            <person name="Suda W."/>
            <person name="Sakamoto M."/>
            <person name="Kitamura K."/>
            <person name="Iida T."/>
            <person name="Hattori M."/>
            <person name="Ohkuma M."/>
        </authorList>
    </citation>
    <scope>NUCLEOTIDE SEQUENCE [LARGE SCALE GENOMIC DNA]</scope>
    <source>
        <strain evidence="1">JCM 21531</strain>
    </source>
</reference>